<dbReference type="SMART" id="SM00409">
    <property type="entry name" value="IG"/>
    <property type="match status" value="1"/>
</dbReference>
<keyword evidence="3" id="KW-1185">Reference proteome</keyword>
<dbReference type="Pfam" id="PF13927">
    <property type="entry name" value="Ig_3"/>
    <property type="match status" value="1"/>
</dbReference>
<dbReference type="GO" id="GO:0032589">
    <property type="term" value="C:neuron projection membrane"/>
    <property type="evidence" value="ECO:0007669"/>
    <property type="project" value="TreeGrafter"/>
</dbReference>
<reference evidence="2 3" key="1">
    <citation type="submission" date="2024-05" db="EMBL/GenBank/DDBJ databases">
        <authorList>
            <person name="Wallberg A."/>
        </authorList>
    </citation>
    <scope>NUCLEOTIDE SEQUENCE [LARGE SCALE GENOMIC DNA]</scope>
</reference>
<feature type="domain" description="Ig-like" evidence="1">
    <location>
        <begin position="31"/>
        <end position="122"/>
    </location>
</feature>
<dbReference type="Gene3D" id="2.60.40.10">
    <property type="entry name" value="Immunoglobulins"/>
    <property type="match status" value="2"/>
</dbReference>
<dbReference type="InterPro" id="IPR036179">
    <property type="entry name" value="Ig-like_dom_sf"/>
</dbReference>
<name>A0AAV2RLI0_MEGNR</name>
<dbReference type="EMBL" id="CAXKWB010027130">
    <property type="protein sequence ID" value="CAL4131392.1"/>
    <property type="molecule type" value="Genomic_DNA"/>
</dbReference>
<dbReference type="InterPro" id="IPR037448">
    <property type="entry name" value="Zig-8"/>
</dbReference>
<comment type="caution">
    <text evidence="2">The sequence shown here is derived from an EMBL/GenBank/DDBJ whole genome shotgun (WGS) entry which is preliminary data.</text>
</comment>
<dbReference type="AlphaFoldDB" id="A0AAV2RLI0"/>
<evidence type="ECO:0000259" key="1">
    <source>
        <dbReference type="PROSITE" id="PS50835"/>
    </source>
</evidence>
<dbReference type="GO" id="GO:0050808">
    <property type="term" value="P:synapse organization"/>
    <property type="evidence" value="ECO:0007669"/>
    <property type="project" value="TreeGrafter"/>
</dbReference>
<protein>
    <recommendedName>
        <fullName evidence="1">Ig-like domain-containing protein</fullName>
    </recommendedName>
</protein>
<organism evidence="2 3">
    <name type="scientific">Meganyctiphanes norvegica</name>
    <name type="common">Northern krill</name>
    <name type="synonym">Thysanopoda norvegica</name>
    <dbReference type="NCBI Taxonomy" id="48144"/>
    <lineage>
        <taxon>Eukaryota</taxon>
        <taxon>Metazoa</taxon>
        <taxon>Ecdysozoa</taxon>
        <taxon>Arthropoda</taxon>
        <taxon>Crustacea</taxon>
        <taxon>Multicrustacea</taxon>
        <taxon>Malacostraca</taxon>
        <taxon>Eumalacostraca</taxon>
        <taxon>Eucarida</taxon>
        <taxon>Euphausiacea</taxon>
        <taxon>Euphausiidae</taxon>
        <taxon>Meganyctiphanes</taxon>
    </lineage>
</organism>
<sequence>SPQVKDSGIYECQINTKPTKRQFINLQVLEPRSSISEGRELYLDRGSTLSLTCNVHNTKNPPEYISWYHGNKVARFEEPDMREKTVLLPNVSYSTLILDKAKVHNSGTYTCSPSNANEASIRVHVLSG</sequence>
<accession>A0AAV2RLI0</accession>
<dbReference type="SUPFAM" id="SSF48726">
    <property type="entry name" value="Immunoglobulin"/>
    <property type="match status" value="1"/>
</dbReference>
<evidence type="ECO:0000313" key="3">
    <source>
        <dbReference type="Proteomes" id="UP001497623"/>
    </source>
</evidence>
<dbReference type="PANTHER" id="PTHR23279">
    <property type="entry name" value="DEFECTIVE PROBOSCIS EXTENSION RESPONSE DPR -RELATED"/>
    <property type="match status" value="1"/>
</dbReference>
<dbReference type="InterPro" id="IPR013783">
    <property type="entry name" value="Ig-like_fold"/>
</dbReference>
<dbReference type="InterPro" id="IPR007110">
    <property type="entry name" value="Ig-like_dom"/>
</dbReference>
<dbReference type="PANTHER" id="PTHR23279:SF46">
    <property type="entry name" value="DEFECTIVE PROBOSCIS EXTENSION RESPONSE 10, ISOFORM A-RELATED"/>
    <property type="match status" value="1"/>
</dbReference>
<dbReference type="InterPro" id="IPR003598">
    <property type="entry name" value="Ig_sub2"/>
</dbReference>
<dbReference type="InterPro" id="IPR003599">
    <property type="entry name" value="Ig_sub"/>
</dbReference>
<gene>
    <name evidence="2" type="ORF">MNOR_LOCUS26751</name>
</gene>
<dbReference type="SMART" id="SM00408">
    <property type="entry name" value="IGc2"/>
    <property type="match status" value="1"/>
</dbReference>
<evidence type="ECO:0000313" key="2">
    <source>
        <dbReference type="EMBL" id="CAL4131392.1"/>
    </source>
</evidence>
<feature type="non-terminal residue" evidence="2">
    <location>
        <position position="128"/>
    </location>
</feature>
<proteinExistence type="predicted"/>
<feature type="non-terminal residue" evidence="2">
    <location>
        <position position="1"/>
    </location>
</feature>
<dbReference type="PROSITE" id="PS50835">
    <property type="entry name" value="IG_LIKE"/>
    <property type="match status" value="1"/>
</dbReference>
<dbReference type="Proteomes" id="UP001497623">
    <property type="component" value="Unassembled WGS sequence"/>
</dbReference>